<dbReference type="EMBL" id="JAUUTY010000003">
    <property type="protein sequence ID" value="KAK1661697.1"/>
    <property type="molecule type" value="Genomic_DNA"/>
</dbReference>
<dbReference type="Pfam" id="PF05633">
    <property type="entry name" value="ROH1-like"/>
    <property type="match status" value="1"/>
</dbReference>
<feature type="region of interest" description="Disordered" evidence="1">
    <location>
        <begin position="152"/>
        <end position="175"/>
    </location>
</feature>
<protein>
    <submittedName>
        <fullName evidence="2">Uncharacterized protein</fullName>
    </submittedName>
</protein>
<evidence type="ECO:0000313" key="3">
    <source>
        <dbReference type="Proteomes" id="UP001231189"/>
    </source>
</evidence>
<name>A0AAD8SQG4_LOLMU</name>
<feature type="region of interest" description="Disordered" evidence="1">
    <location>
        <begin position="1"/>
        <end position="47"/>
    </location>
</feature>
<comment type="caution">
    <text evidence="2">The sequence shown here is derived from an EMBL/GenBank/DDBJ whole genome shotgun (WGS) entry which is preliminary data.</text>
</comment>
<evidence type="ECO:0000256" key="1">
    <source>
        <dbReference type="SAM" id="MobiDB-lite"/>
    </source>
</evidence>
<dbReference type="AlphaFoldDB" id="A0AAD8SQG4"/>
<sequence>MLGDKDAGGRGGQRNRSFGHGPTATKDGQGRVHHHRSSSGGSGSGSWSDCCFRSPTRPFSPAPLECLLAHFFDSSLSLSISLVDTKEENSMNTGGFIQLTFFDRTIKQKSLDLCNTLGGGVDLLRQWRKHLAIAVTSLAPSRTNTAVPLGEGRISRAQGSLTRTPAAGADNGTTP</sequence>
<gene>
    <name evidence="2" type="ORF">QYE76_049856</name>
</gene>
<evidence type="ECO:0000313" key="2">
    <source>
        <dbReference type="EMBL" id="KAK1661697.1"/>
    </source>
</evidence>
<dbReference type="InterPro" id="IPR008511">
    <property type="entry name" value="ROH1-like"/>
</dbReference>
<proteinExistence type="predicted"/>
<organism evidence="2 3">
    <name type="scientific">Lolium multiflorum</name>
    <name type="common">Italian ryegrass</name>
    <name type="synonym">Lolium perenne subsp. multiflorum</name>
    <dbReference type="NCBI Taxonomy" id="4521"/>
    <lineage>
        <taxon>Eukaryota</taxon>
        <taxon>Viridiplantae</taxon>
        <taxon>Streptophyta</taxon>
        <taxon>Embryophyta</taxon>
        <taxon>Tracheophyta</taxon>
        <taxon>Spermatophyta</taxon>
        <taxon>Magnoliopsida</taxon>
        <taxon>Liliopsida</taxon>
        <taxon>Poales</taxon>
        <taxon>Poaceae</taxon>
        <taxon>BOP clade</taxon>
        <taxon>Pooideae</taxon>
        <taxon>Poodae</taxon>
        <taxon>Poeae</taxon>
        <taxon>Poeae Chloroplast Group 2 (Poeae type)</taxon>
        <taxon>Loliodinae</taxon>
        <taxon>Loliinae</taxon>
        <taxon>Lolium</taxon>
    </lineage>
</organism>
<keyword evidence="3" id="KW-1185">Reference proteome</keyword>
<reference evidence="2" key="1">
    <citation type="submission" date="2023-07" db="EMBL/GenBank/DDBJ databases">
        <title>A chromosome-level genome assembly of Lolium multiflorum.</title>
        <authorList>
            <person name="Chen Y."/>
            <person name="Copetti D."/>
            <person name="Kolliker R."/>
            <person name="Studer B."/>
        </authorList>
    </citation>
    <scope>NUCLEOTIDE SEQUENCE</scope>
    <source>
        <strain evidence="2">02402/16</strain>
        <tissue evidence="2">Leaf</tissue>
    </source>
</reference>
<accession>A0AAD8SQG4</accession>
<dbReference type="Proteomes" id="UP001231189">
    <property type="component" value="Unassembled WGS sequence"/>
</dbReference>